<sequence length="49" mass="5454">MTNDLLNAFLEQEFNDSVRELLATAVKKSIKPGAQLVIRGLELNCSIFC</sequence>
<evidence type="ECO:0000313" key="1">
    <source>
        <dbReference type="EMBL" id="RMV86937.1"/>
    </source>
</evidence>
<gene>
    <name evidence="1" type="ORF">ALP03_200158</name>
</gene>
<reference evidence="1 2" key="1">
    <citation type="submission" date="2018-08" db="EMBL/GenBank/DDBJ databases">
        <title>Recombination of ecologically and evolutionarily significant loci maintains genetic cohesion in the Pseudomonas syringae species complex.</title>
        <authorList>
            <person name="Dillon M."/>
            <person name="Thakur S."/>
            <person name="Almeida R.N.D."/>
            <person name="Weir B.S."/>
            <person name="Guttman D.S."/>
        </authorList>
    </citation>
    <scope>NUCLEOTIDE SEQUENCE [LARGE SCALE GENOMIC DNA]</scope>
    <source>
        <strain evidence="1 2">ICMP 4525</strain>
    </source>
</reference>
<dbReference type="Proteomes" id="UP000271531">
    <property type="component" value="Unassembled WGS sequence"/>
</dbReference>
<proteinExistence type="predicted"/>
<organism evidence="1 2">
    <name type="scientific">Pseudomonas amygdali pv. tabaci</name>
    <name type="common">Pseudomonas syringae pv. tabaci</name>
    <dbReference type="NCBI Taxonomy" id="322"/>
    <lineage>
        <taxon>Bacteria</taxon>
        <taxon>Pseudomonadati</taxon>
        <taxon>Pseudomonadota</taxon>
        <taxon>Gammaproteobacteria</taxon>
        <taxon>Pseudomonadales</taxon>
        <taxon>Pseudomonadaceae</taxon>
        <taxon>Pseudomonas</taxon>
        <taxon>Pseudomonas amygdali</taxon>
    </lineage>
</organism>
<accession>A0A3M6G3J3</accession>
<protein>
    <submittedName>
        <fullName evidence="1">Uncharacterized protein</fullName>
    </submittedName>
</protein>
<evidence type="ECO:0000313" key="2">
    <source>
        <dbReference type="Proteomes" id="UP000271531"/>
    </source>
</evidence>
<name>A0A3M6G3J3_PSEAJ</name>
<dbReference type="AlphaFoldDB" id="A0A3M6G3J3"/>
<dbReference type="EMBL" id="RBVA01000913">
    <property type="protein sequence ID" value="RMV86937.1"/>
    <property type="molecule type" value="Genomic_DNA"/>
</dbReference>
<comment type="caution">
    <text evidence="1">The sequence shown here is derived from an EMBL/GenBank/DDBJ whole genome shotgun (WGS) entry which is preliminary data.</text>
</comment>